<dbReference type="EMBL" id="CM044701">
    <property type="protein sequence ID" value="KAI5681456.1"/>
    <property type="molecule type" value="Genomic_DNA"/>
</dbReference>
<evidence type="ECO:0000313" key="1">
    <source>
        <dbReference type="EMBL" id="KAI5681456.1"/>
    </source>
</evidence>
<organism evidence="1 2">
    <name type="scientific">Catharanthus roseus</name>
    <name type="common">Madagascar periwinkle</name>
    <name type="synonym">Vinca rosea</name>
    <dbReference type="NCBI Taxonomy" id="4058"/>
    <lineage>
        <taxon>Eukaryota</taxon>
        <taxon>Viridiplantae</taxon>
        <taxon>Streptophyta</taxon>
        <taxon>Embryophyta</taxon>
        <taxon>Tracheophyta</taxon>
        <taxon>Spermatophyta</taxon>
        <taxon>Magnoliopsida</taxon>
        <taxon>eudicotyledons</taxon>
        <taxon>Gunneridae</taxon>
        <taxon>Pentapetalae</taxon>
        <taxon>asterids</taxon>
        <taxon>lamiids</taxon>
        <taxon>Gentianales</taxon>
        <taxon>Apocynaceae</taxon>
        <taxon>Rauvolfioideae</taxon>
        <taxon>Vinceae</taxon>
        <taxon>Catharanthinae</taxon>
        <taxon>Catharanthus</taxon>
    </lineage>
</organism>
<gene>
    <name evidence="1" type="ORF">M9H77_02684</name>
</gene>
<protein>
    <submittedName>
        <fullName evidence="1">Uncharacterized protein</fullName>
    </submittedName>
</protein>
<keyword evidence="2" id="KW-1185">Reference proteome</keyword>
<comment type="caution">
    <text evidence="1">The sequence shown here is derived from an EMBL/GenBank/DDBJ whole genome shotgun (WGS) entry which is preliminary data.</text>
</comment>
<dbReference type="Proteomes" id="UP001060085">
    <property type="component" value="Linkage Group LG01"/>
</dbReference>
<name>A0ACC0C953_CATRO</name>
<sequence length="115" mass="12777">MVEFEENKIKCSHHHHEFKRIKFLDCDEAAGPPPSSVCLIAGAAALLQLAVHGSTVARFPSPSTPLVVELGPRKRIDCLRGGRGGNRRERKERKLIFFFFLVSAATEIFSFVGLN</sequence>
<proteinExistence type="predicted"/>
<reference evidence="2" key="1">
    <citation type="journal article" date="2023" name="Nat. Plants">
        <title>Single-cell RNA sequencing provides a high-resolution roadmap for understanding the multicellular compartmentation of specialized metabolism.</title>
        <authorList>
            <person name="Sun S."/>
            <person name="Shen X."/>
            <person name="Li Y."/>
            <person name="Li Y."/>
            <person name="Wang S."/>
            <person name="Li R."/>
            <person name="Zhang H."/>
            <person name="Shen G."/>
            <person name="Guo B."/>
            <person name="Wei J."/>
            <person name="Xu J."/>
            <person name="St-Pierre B."/>
            <person name="Chen S."/>
            <person name="Sun C."/>
        </authorList>
    </citation>
    <scope>NUCLEOTIDE SEQUENCE [LARGE SCALE GENOMIC DNA]</scope>
</reference>
<accession>A0ACC0C953</accession>
<evidence type="ECO:0000313" key="2">
    <source>
        <dbReference type="Proteomes" id="UP001060085"/>
    </source>
</evidence>